<dbReference type="InterPro" id="IPR017452">
    <property type="entry name" value="GPCR_Rhodpsn_7TM"/>
</dbReference>
<keyword evidence="3 5" id="KW-1133">Transmembrane helix</keyword>
<keyword evidence="4 5" id="KW-0472">Membrane</keyword>
<dbReference type="Proteomes" id="UP000038045">
    <property type="component" value="Unplaced"/>
</dbReference>
<dbReference type="Gene3D" id="1.20.1070.10">
    <property type="entry name" value="Rhodopsin 7-helix transmembrane proteins"/>
    <property type="match status" value="1"/>
</dbReference>
<evidence type="ECO:0000313" key="8">
    <source>
        <dbReference type="WBParaSite" id="PTRK_0001487500.1"/>
    </source>
</evidence>
<evidence type="ECO:0000256" key="1">
    <source>
        <dbReference type="ARBA" id="ARBA00004370"/>
    </source>
</evidence>
<accession>A0A0N5A0C6</accession>
<dbReference type="WBParaSite" id="PTRK_0001487500.1">
    <property type="protein sequence ID" value="PTRK_0001487500.1"/>
    <property type="gene ID" value="PTRK_0001487500"/>
</dbReference>
<evidence type="ECO:0000259" key="6">
    <source>
        <dbReference type="PROSITE" id="PS50262"/>
    </source>
</evidence>
<reference evidence="8" key="1">
    <citation type="submission" date="2017-02" db="UniProtKB">
        <authorList>
            <consortium name="WormBaseParasite"/>
        </authorList>
    </citation>
    <scope>IDENTIFICATION</scope>
</reference>
<keyword evidence="2 5" id="KW-0812">Transmembrane</keyword>
<dbReference type="PROSITE" id="PS50262">
    <property type="entry name" value="G_PROTEIN_RECEP_F1_2"/>
    <property type="match status" value="1"/>
</dbReference>
<dbReference type="InterPro" id="IPR019430">
    <property type="entry name" value="7TM_GPCR_serpentine_rcpt_Srx"/>
</dbReference>
<dbReference type="CDD" id="cd00637">
    <property type="entry name" value="7tm_classA_rhodopsin-like"/>
    <property type="match status" value="1"/>
</dbReference>
<feature type="transmembrane region" description="Helical" evidence="5">
    <location>
        <begin position="6"/>
        <end position="27"/>
    </location>
</feature>
<evidence type="ECO:0000256" key="5">
    <source>
        <dbReference type="SAM" id="Phobius"/>
    </source>
</evidence>
<feature type="transmembrane region" description="Helical" evidence="5">
    <location>
        <begin position="123"/>
        <end position="145"/>
    </location>
</feature>
<protein>
    <submittedName>
        <fullName evidence="8">G_PROTEIN_RECEP_F1_2 domain-containing protein</fullName>
    </submittedName>
</protein>
<feature type="transmembrane region" description="Helical" evidence="5">
    <location>
        <begin position="165"/>
        <end position="192"/>
    </location>
</feature>
<comment type="subcellular location">
    <subcellularLocation>
        <location evidence="1">Membrane</location>
    </subcellularLocation>
</comment>
<organism evidence="7 8">
    <name type="scientific">Parastrongyloides trichosuri</name>
    <name type="common">Possum-specific nematode worm</name>
    <dbReference type="NCBI Taxonomy" id="131310"/>
    <lineage>
        <taxon>Eukaryota</taxon>
        <taxon>Metazoa</taxon>
        <taxon>Ecdysozoa</taxon>
        <taxon>Nematoda</taxon>
        <taxon>Chromadorea</taxon>
        <taxon>Rhabditida</taxon>
        <taxon>Tylenchina</taxon>
        <taxon>Panagrolaimomorpha</taxon>
        <taxon>Strongyloidoidea</taxon>
        <taxon>Strongyloididae</taxon>
        <taxon>Parastrongyloides</taxon>
    </lineage>
</organism>
<dbReference type="AlphaFoldDB" id="A0A0N5A0C6"/>
<proteinExistence type="predicted"/>
<sequence length="207" mass="23989">MIKERVIALSLYVTICTFGVLVNGYCFFKVVKLSEFKHFFGYICICQLLSNIVVLSMYLLWSCPALIFLDESGDFELLNQILGKIGILAWNLTMYAHLAAAFNRFIAMFFPTKYKLIFDKKTIIFLVVLIWLLAFCHVIPYIFFGCQFRFYVKTLTWGFVFNKCTIILATFDFYFVFSNVTISLFIDITIFIKLGLQAKKAGTFNVI</sequence>
<feature type="transmembrane region" description="Helical" evidence="5">
    <location>
        <begin position="81"/>
        <end position="102"/>
    </location>
</feature>
<evidence type="ECO:0000313" key="7">
    <source>
        <dbReference type="Proteomes" id="UP000038045"/>
    </source>
</evidence>
<evidence type="ECO:0000256" key="4">
    <source>
        <dbReference type="ARBA" id="ARBA00023136"/>
    </source>
</evidence>
<feature type="domain" description="G-protein coupled receptors family 1 profile" evidence="6">
    <location>
        <begin position="22"/>
        <end position="207"/>
    </location>
</feature>
<evidence type="ECO:0000256" key="2">
    <source>
        <dbReference type="ARBA" id="ARBA00022692"/>
    </source>
</evidence>
<dbReference type="SUPFAM" id="SSF81321">
    <property type="entry name" value="Family A G protein-coupled receptor-like"/>
    <property type="match status" value="1"/>
</dbReference>
<name>A0A0N5A0C6_PARTI</name>
<dbReference type="Pfam" id="PF10328">
    <property type="entry name" value="7TM_GPCR_Srx"/>
    <property type="match status" value="1"/>
</dbReference>
<dbReference type="GO" id="GO:0016020">
    <property type="term" value="C:membrane"/>
    <property type="evidence" value="ECO:0007669"/>
    <property type="project" value="UniProtKB-SubCell"/>
</dbReference>
<dbReference type="PANTHER" id="PTHR23017:SF3">
    <property type="entry name" value="G-PROTEIN COUPLED RECEPTORS FAMILY 1 PROFILE DOMAIN-CONTAINING PROTEIN"/>
    <property type="match status" value="1"/>
</dbReference>
<evidence type="ECO:0000256" key="3">
    <source>
        <dbReference type="ARBA" id="ARBA00022989"/>
    </source>
</evidence>
<keyword evidence="7" id="KW-1185">Reference proteome</keyword>
<feature type="transmembrane region" description="Helical" evidence="5">
    <location>
        <begin position="39"/>
        <end position="61"/>
    </location>
</feature>
<dbReference type="PANTHER" id="PTHR23017">
    <property type="entry name" value="SERPENTINE RECEPTOR, CLASS X"/>
    <property type="match status" value="1"/>
</dbReference>